<accession>A0A4Q2DJZ2</accession>
<sequence>MVLNHNKASANIEEVNALWKGLGYYSRASRLLAGAQKVVNELAGYLPDNAKDMEAKIPGIGRYSAGAICSIAYAEKVPVLDGNVHRLMSRLLMLHANPKAKPTLDILWAGAEKMVAVEGSPESPDFQNPGDINQALIELGSTVCKVQNPSCSSCPLNQWCGAYQKTLNDQPQEDIEDLCTICEPLPATFDVTMLPMKAEKKKAREEVDLVNVVEWRETRGSPERWFLVVKRPEKASLIQGLELSPAKMKMKTKKEKKCDDASVEDGDDGIRISQVISVGDVLHVFSHVKKTYRTQWVVLEGGGPSPPALLAPKPTPTGDKPPVKGKRKASAAVPSANGKTPAGEDAKWVLMENIDQEK</sequence>
<keyword evidence="10" id="KW-0326">Glycosidase</keyword>
<feature type="region of interest" description="Disordered" evidence="11">
    <location>
        <begin position="304"/>
        <end position="346"/>
    </location>
</feature>
<keyword evidence="8" id="KW-0411">Iron-sulfur</keyword>
<evidence type="ECO:0000256" key="6">
    <source>
        <dbReference type="ARBA" id="ARBA00022801"/>
    </source>
</evidence>
<organism evidence="13 14">
    <name type="scientific">Candolleomyces aberdarensis</name>
    <dbReference type="NCBI Taxonomy" id="2316362"/>
    <lineage>
        <taxon>Eukaryota</taxon>
        <taxon>Fungi</taxon>
        <taxon>Dikarya</taxon>
        <taxon>Basidiomycota</taxon>
        <taxon>Agaricomycotina</taxon>
        <taxon>Agaricomycetes</taxon>
        <taxon>Agaricomycetidae</taxon>
        <taxon>Agaricales</taxon>
        <taxon>Agaricineae</taxon>
        <taxon>Psathyrellaceae</taxon>
        <taxon>Candolleomyces</taxon>
    </lineage>
</organism>
<dbReference type="GO" id="GO:0046872">
    <property type="term" value="F:metal ion binding"/>
    <property type="evidence" value="ECO:0007669"/>
    <property type="project" value="UniProtKB-KW"/>
</dbReference>
<proteinExistence type="inferred from homology"/>
<dbReference type="GO" id="GO:0000701">
    <property type="term" value="F:purine-specific mismatch base pair DNA N-glycosylase activity"/>
    <property type="evidence" value="ECO:0007669"/>
    <property type="project" value="TreeGrafter"/>
</dbReference>
<evidence type="ECO:0000256" key="9">
    <source>
        <dbReference type="ARBA" id="ARBA00023204"/>
    </source>
</evidence>
<gene>
    <name evidence="13" type="ORF">EST38_g5675</name>
</gene>
<evidence type="ECO:0000313" key="14">
    <source>
        <dbReference type="Proteomes" id="UP000290288"/>
    </source>
</evidence>
<reference evidence="13 14" key="1">
    <citation type="submission" date="2019-01" db="EMBL/GenBank/DDBJ databases">
        <title>Draft genome sequence of Psathyrella aberdarensis IHI B618.</title>
        <authorList>
            <person name="Buettner E."/>
            <person name="Kellner H."/>
        </authorList>
    </citation>
    <scope>NUCLEOTIDE SEQUENCE [LARGE SCALE GENOMIC DNA]</scope>
    <source>
        <strain evidence="13 14">IHI B618</strain>
    </source>
</reference>
<dbReference type="InterPro" id="IPR003265">
    <property type="entry name" value="HhH-GPD_domain"/>
</dbReference>
<dbReference type="Gene3D" id="1.10.1670.10">
    <property type="entry name" value="Helix-hairpin-Helix base-excision DNA repair enzymes (C-terminal)"/>
    <property type="match status" value="1"/>
</dbReference>
<keyword evidence="6" id="KW-0378">Hydrolase</keyword>
<evidence type="ECO:0000259" key="12">
    <source>
        <dbReference type="SMART" id="SM00478"/>
    </source>
</evidence>
<dbReference type="GO" id="GO:0034039">
    <property type="term" value="F:8-oxo-7,8-dihydroguanine DNA N-glycosylase activity"/>
    <property type="evidence" value="ECO:0007669"/>
    <property type="project" value="TreeGrafter"/>
</dbReference>
<comment type="similarity">
    <text evidence="2">Belongs to the Nth/MutY family.</text>
</comment>
<dbReference type="STRING" id="2316362.A0A4Q2DJZ2"/>
<dbReference type="PANTHER" id="PTHR42944">
    <property type="entry name" value="ADENINE DNA GLYCOSYLASE"/>
    <property type="match status" value="1"/>
</dbReference>
<feature type="domain" description="HhH-GPD" evidence="12">
    <location>
        <begin position="6"/>
        <end position="142"/>
    </location>
</feature>
<evidence type="ECO:0000313" key="13">
    <source>
        <dbReference type="EMBL" id="RXW20189.1"/>
    </source>
</evidence>
<dbReference type="GO" id="GO:0035485">
    <property type="term" value="F:adenine/guanine mispair binding"/>
    <property type="evidence" value="ECO:0007669"/>
    <property type="project" value="TreeGrafter"/>
</dbReference>
<dbReference type="OrthoDB" id="10248838at2759"/>
<keyword evidence="14" id="KW-1185">Reference proteome</keyword>
<dbReference type="PROSITE" id="PS01155">
    <property type="entry name" value="ENDONUCLEASE_III_2"/>
    <property type="match status" value="1"/>
</dbReference>
<dbReference type="GO" id="GO:0005634">
    <property type="term" value="C:nucleus"/>
    <property type="evidence" value="ECO:0007669"/>
    <property type="project" value="TreeGrafter"/>
</dbReference>
<keyword evidence="9" id="KW-0234">DNA repair</keyword>
<dbReference type="InterPro" id="IPR044298">
    <property type="entry name" value="MIG/MutY"/>
</dbReference>
<dbReference type="InterPro" id="IPR011257">
    <property type="entry name" value="DNA_glycosylase"/>
</dbReference>
<comment type="cofactor">
    <cofactor evidence="1">
        <name>[4Fe-4S] cluster</name>
        <dbReference type="ChEBI" id="CHEBI:49883"/>
    </cofactor>
</comment>
<dbReference type="Proteomes" id="UP000290288">
    <property type="component" value="Unassembled WGS sequence"/>
</dbReference>
<evidence type="ECO:0000256" key="2">
    <source>
        <dbReference type="ARBA" id="ARBA00008343"/>
    </source>
</evidence>
<dbReference type="Gene3D" id="1.10.340.30">
    <property type="entry name" value="Hypothetical protein, domain 2"/>
    <property type="match status" value="1"/>
</dbReference>
<dbReference type="AlphaFoldDB" id="A0A4Q2DJZ2"/>
<dbReference type="InterPro" id="IPR023170">
    <property type="entry name" value="HhH_base_excis_C"/>
</dbReference>
<dbReference type="CDD" id="cd00056">
    <property type="entry name" value="ENDO3c"/>
    <property type="match status" value="1"/>
</dbReference>
<dbReference type="Gene3D" id="3.90.79.10">
    <property type="entry name" value="Nucleoside Triphosphate Pyrophosphohydrolase"/>
    <property type="match status" value="1"/>
</dbReference>
<dbReference type="InterPro" id="IPR003651">
    <property type="entry name" value="Endonuclease3_FeS-loop_motif"/>
</dbReference>
<comment type="caution">
    <text evidence="13">The sequence shown here is derived from an EMBL/GenBank/DDBJ whole genome shotgun (WGS) entry which is preliminary data.</text>
</comment>
<evidence type="ECO:0000256" key="1">
    <source>
        <dbReference type="ARBA" id="ARBA00001966"/>
    </source>
</evidence>
<dbReference type="GO" id="GO:0006285">
    <property type="term" value="P:base-excision repair, AP site formation"/>
    <property type="evidence" value="ECO:0007669"/>
    <property type="project" value="UniProtKB-ARBA"/>
</dbReference>
<keyword evidence="5" id="KW-0227">DNA damage</keyword>
<dbReference type="GO" id="GO:0006298">
    <property type="term" value="P:mismatch repair"/>
    <property type="evidence" value="ECO:0007669"/>
    <property type="project" value="TreeGrafter"/>
</dbReference>
<evidence type="ECO:0000256" key="7">
    <source>
        <dbReference type="ARBA" id="ARBA00023004"/>
    </source>
</evidence>
<dbReference type="SMART" id="SM00525">
    <property type="entry name" value="FES"/>
    <property type="match status" value="1"/>
</dbReference>
<dbReference type="EMBL" id="SDEE01000162">
    <property type="protein sequence ID" value="RXW20189.1"/>
    <property type="molecule type" value="Genomic_DNA"/>
</dbReference>
<dbReference type="GO" id="GO:0032357">
    <property type="term" value="F:oxidized purine DNA binding"/>
    <property type="evidence" value="ECO:0007669"/>
    <property type="project" value="TreeGrafter"/>
</dbReference>
<dbReference type="PANTHER" id="PTHR42944:SF1">
    <property type="entry name" value="ADENINE DNA GLYCOSYLASE"/>
    <property type="match status" value="1"/>
</dbReference>
<name>A0A4Q2DJZ2_9AGAR</name>
<dbReference type="SMART" id="SM00478">
    <property type="entry name" value="ENDO3c"/>
    <property type="match status" value="1"/>
</dbReference>
<dbReference type="GO" id="GO:0051539">
    <property type="term" value="F:4 iron, 4 sulfur cluster binding"/>
    <property type="evidence" value="ECO:0007669"/>
    <property type="project" value="UniProtKB-KW"/>
</dbReference>
<evidence type="ECO:0000256" key="4">
    <source>
        <dbReference type="ARBA" id="ARBA00022723"/>
    </source>
</evidence>
<keyword evidence="3" id="KW-0004">4Fe-4S</keyword>
<evidence type="ECO:0000256" key="5">
    <source>
        <dbReference type="ARBA" id="ARBA00022763"/>
    </source>
</evidence>
<protein>
    <recommendedName>
        <fullName evidence="12">HhH-GPD domain-containing protein</fullName>
    </recommendedName>
</protein>
<feature type="compositionally biased region" description="Pro residues" evidence="11">
    <location>
        <begin position="304"/>
        <end position="315"/>
    </location>
</feature>
<keyword evidence="7" id="KW-0408">Iron</keyword>
<keyword evidence="4" id="KW-0479">Metal-binding</keyword>
<dbReference type="Pfam" id="PF00730">
    <property type="entry name" value="HhH-GPD"/>
    <property type="match status" value="1"/>
</dbReference>
<dbReference type="SUPFAM" id="SSF48150">
    <property type="entry name" value="DNA-glycosylase"/>
    <property type="match status" value="1"/>
</dbReference>
<evidence type="ECO:0000256" key="10">
    <source>
        <dbReference type="ARBA" id="ARBA00023295"/>
    </source>
</evidence>
<dbReference type="InterPro" id="IPR004036">
    <property type="entry name" value="Endonuclease-III-like_CS2"/>
</dbReference>
<evidence type="ECO:0000256" key="11">
    <source>
        <dbReference type="SAM" id="MobiDB-lite"/>
    </source>
</evidence>
<evidence type="ECO:0000256" key="3">
    <source>
        <dbReference type="ARBA" id="ARBA00022485"/>
    </source>
</evidence>
<evidence type="ECO:0000256" key="8">
    <source>
        <dbReference type="ARBA" id="ARBA00023014"/>
    </source>
</evidence>